<dbReference type="RefSeq" id="WP_230739224.1">
    <property type="nucleotide sequence ID" value="NZ_JAJNDB010000007.1"/>
</dbReference>
<evidence type="ECO:0000256" key="2">
    <source>
        <dbReference type="ARBA" id="ARBA00022898"/>
    </source>
</evidence>
<name>A0ABS8PGA1_9PSEU</name>
<reference evidence="5 6" key="1">
    <citation type="submission" date="2021-11" db="EMBL/GenBank/DDBJ databases">
        <title>Draft genome sequence of Actinomycetospora sp. SF1 isolated from the rhizosphere soil.</title>
        <authorList>
            <person name="Duangmal K."/>
            <person name="Chantavorakit T."/>
        </authorList>
    </citation>
    <scope>NUCLEOTIDE SEQUENCE [LARGE SCALE GENOMIC DNA]</scope>
    <source>
        <strain evidence="5 6">TBRC 5722</strain>
    </source>
</reference>
<dbReference type="InterPro" id="IPR050147">
    <property type="entry name" value="Ser/Thr_Dehydratase"/>
</dbReference>
<evidence type="ECO:0000256" key="3">
    <source>
        <dbReference type="ARBA" id="ARBA00023239"/>
    </source>
</evidence>
<evidence type="ECO:0000259" key="4">
    <source>
        <dbReference type="Pfam" id="PF00291"/>
    </source>
</evidence>
<organism evidence="5 6">
    <name type="scientific">Actinomycetospora endophytica</name>
    <dbReference type="NCBI Taxonomy" id="2291215"/>
    <lineage>
        <taxon>Bacteria</taxon>
        <taxon>Bacillati</taxon>
        <taxon>Actinomycetota</taxon>
        <taxon>Actinomycetes</taxon>
        <taxon>Pseudonocardiales</taxon>
        <taxon>Pseudonocardiaceae</taxon>
        <taxon>Actinomycetospora</taxon>
    </lineage>
</organism>
<keyword evidence="6" id="KW-1185">Reference proteome</keyword>
<sequence length="308" mass="30861">MTAQLLPTVADVEAAVARVSTVADPVTLRPSHVLSDQLGVTVDLVCEYRQPSGSFKIRGAANAVLAAAERGATGVTTASTGNHARAVATVAARAGLRVRAYVASSVSAARVRALTEAGAEVDASAADQTAAIAAASAVRDGEVFVPPFDHAEVVAGQGTLGLEVGERYDAVFVPVSGGGLAAGVGLALRALAPRTRVVGVSAERAPAMARSLAAGHPVSVPEIDTVATSLMGDLGPDNAVTFAVCREVLESVEVVDEDAIVAATDRLHALGHAVEPAAAAGLALLVGRAGEFAGMRVALLLTGRADPS</sequence>
<keyword evidence="2" id="KW-0663">Pyridoxal phosphate</keyword>
<dbReference type="InterPro" id="IPR036052">
    <property type="entry name" value="TrpB-like_PALP_sf"/>
</dbReference>
<dbReference type="Gene3D" id="3.40.50.1100">
    <property type="match status" value="2"/>
</dbReference>
<dbReference type="EMBL" id="JAJNDB010000007">
    <property type="protein sequence ID" value="MCD2197297.1"/>
    <property type="molecule type" value="Genomic_DNA"/>
</dbReference>
<feature type="domain" description="Tryptophan synthase beta chain-like PALP" evidence="4">
    <location>
        <begin position="25"/>
        <end position="303"/>
    </location>
</feature>
<dbReference type="InterPro" id="IPR001926">
    <property type="entry name" value="TrpB-like_PALP"/>
</dbReference>
<dbReference type="InterPro" id="IPR000634">
    <property type="entry name" value="Ser/Thr_deHydtase_PyrdxlP-BS"/>
</dbReference>
<evidence type="ECO:0000313" key="5">
    <source>
        <dbReference type="EMBL" id="MCD2197297.1"/>
    </source>
</evidence>
<evidence type="ECO:0000256" key="1">
    <source>
        <dbReference type="ARBA" id="ARBA00001933"/>
    </source>
</evidence>
<gene>
    <name evidence="5" type="ORF">LQ327_28385</name>
</gene>
<dbReference type="SUPFAM" id="SSF53686">
    <property type="entry name" value="Tryptophan synthase beta subunit-like PLP-dependent enzymes"/>
    <property type="match status" value="1"/>
</dbReference>
<dbReference type="PROSITE" id="PS00165">
    <property type="entry name" value="DEHYDRATASE_SER_THR"/>
    <property type="match status" value="1"/>
</dbReference>
<keyword evidence="3" id="KW-0456">Lyase</keyword>
<dbReference type="Proteomes" id="UP001199469">
    <property type="component" value="Unassembled WGS sequence"/>
</dbReference>
<accession>A0ABS8PGA1</accession>
<protein>
    <submittedName>
        <fullName evidence="5">Pyridoxal-phosphate dependent enzyme</fullName>
    </submittedName>
</protein>
<proteinExistence type="predicted"/>
<comment type="caution">
    <text evidence="5">The sequence shown here is derived from an EMBL/GenBank/DDBJ whole genome shotgun (WGS) entry which is preliminary data.</text>
</comment>
<evidence type="ECO:0000313" key="6">
    <source>
        <dbReference type="Proteomes" id="UP001199469"/>
    </source>
</evidence>
<dbReference type="Pfam" id="PF00291">
    <property type="entry name" value="PALP"/>
    <property type="match status" value="1"/>
</dbReference>
<dbReference type="PANTHER" id="PTHR48078">
    <property type="entry name" value="THREONINE DEHYDRATASE, MITOCHONDRIAL-RELATED"/>
    <property type="match status" value="1"/>
</dbReference>
<comment type="cofactor">
    <cofactor evidence="1">
        <name>pyridoxal 5'-phosphate</name>
        <dbReference type="ChEBI" id="CHEBI:597326"/>
    </cofactor>
</comment>
<dbReference type="PANTHER" id="PTHR48078:SF6">
    <property type="entry name" value="L-THREONINE DEHYDRATASE CATABOLIC TDCB"/>
    <property type="match status" value="1"/>
</dbReference>